<evidence type="ECO:0000256" key="5">
    <source>
        <dbReference type="ARBA" id="ARBA00022630"/>
    </source>
</evidence>
<evidence type="ECO:0000256" key="12">
    <source>
        <dbReference type="ARBA" id="ARBA00023004"/>
    </source>
</evidence>
<comment type="cofactor">
    <cofactor evidence="1 14 15">
        <name>heme</name>
        <dbReference type="ChEBI" id="CHEBI:30413"/>
    </cofactor>
</comment>
<dbReference type="GO" id="GO:0005829">
    <property type="term" value="C:cytosol"/>
    <property type="evidence" value="ECO:0007669"/>
    <property type="project" value="TreeGrafter"/>
</dbReference>
<dbReference type="Gene3D" id="3.40.50.80">
    <property type="entry name" value="Nucleotide-binding domain of ferredoxin-NADP reductase (FNR) module"/>
    <property type="match status" value="1"/>
</dbReference>
<keyword evidence="8 14" id="KW-0274">FAD</keyword>
<evidence type="ECO:0000313" key="20">
    <source>
        <dbReference type="Proteomes" id="UP000800200"/>
    </source>
</evidence>
<name>A0A6A6DMH1_9PEZI</name>
<evidence type="ECO:0000313" key="19">
    <source>
        <dbReference type="EMBL" id="KAF2179588.1"/>
    </source>
</evidence>
<keyword evidence="13 14" id="KW-0503">Monooxygenase</keyword>
<dbReference type="Pfam" id="PF00067">
    <property type="entry name" value="p450"/>
    <property type="match status" value="1"/>
</dbReference>
<dbReference type="PANTHER" id="PTHR19384">
    <property type="entry name" value="NITRIC OXIDE SYNTHASE-RELATED"/>
    <property type="match status" value="1"/>
</dbReference>
<keyword evidence="20" id="KW-1185">Reference proteome</keyword>
<evidence type="ECO:0000256" key="8">
    <source>
        <dbReference type="ARBA" id="ARBA00022827"/>
    </source>
</evidence>
<accession>A0A6A6DMH1</accession>
<dbReference type="InterPro" id="IPR039261">
    <property type="entry name" value="FNR_nucleotide-bd"/>
</dbReference>
<dbReference type="GO" id="GO:0010181">
    <property type="term" value="F:FMN binding"/>
    <property type="evidence" value="ECO:0007669"/>
    <property type="project" value="UniProtKB-UniRule"/>
</dbReference>
<dbReference type="PRINTS" id="PR00385">
    <property type="entry name" value="P450"/>
</dbReference>
<evidence type="ECO:0000259" key="18">
    <source>
        <dbReference type="PROSITE" id="PS51384"/>
    </source>
</evidence>
<dbReference type="Proteomes" id="UP000800200">
    <property type="component" value="Unassembled WGS sequence"/>
</dbReference>
<feature type="domain" description="Flavodoxin-like" evidence="17">
    <location>
        <begin position="506"/>
        <end position="647"/>
    </location>
</feature>
<evidence type="ECO:0000256" key="6">
    <source>
        <dbReference type="ARBA" id="ARBA00022643"/>
    </source>
</evidence>
<organism evidence="19 20">
    <name type="scientific">Zopfia rhizophila CBS 207.26</name>
    <dbReference type="NCBI Taxonomy" id="1314779"/>
    <lineage>
        <taxon>Eukaryota</taxon>
        <taxon>Fungi</taxon>
        <taxon>Dikarya</taxon>
        <taxon>Ascomycota</taxon>
        <taxon>Pezizomycotina</taxon>
        <taxon>Dothideomycetes</taxon>
        <taxon>Dothideomycetes incertae sedis</taxon>
        <taxon>Zopfiaceae</taxon>
        <taxon>Zopfia</taxon>
    </lineage>
</organism>
<keyword evidence="12 14" id="KW-0408">Iron</keyword>
<dbReference type="GO" id="GO:0020037">
    <property type="term" value="F:heme binding"/>
    <property type="evidence" value="ECO:0007669"/>
    <property type="project" value="UniProtKB-UniRule"/>
</dbReference>
<comment type="cofactor">
    <cofactor evidence="14">
        <name>FAD</name>
        <dbReference type="ChEBI" id="CHEBI:57692"/>
    </cofactor>
    <cofactor evidence="14">
        <name>FMN</name>
        <dbReference type="ChEBI" id="CHEBI:58210"/>
    </cofactor>
</comment>
<dbReference type="GO" id="GO:0005506">
    <property type="term" value="F:iron ion binding"/>
    <property type="evidence" value="ECO:0007669"/>
    <property type="project" value="UniProtKB-UniRule"/>
</dbReference>
<dbReference type="PANTHER" id="PTHR19384:SF127">
    <property type="entry name" value="BIFUNCTIONAL CYTOCHROME P450_NADPH--P450 REDUCTASE"/>
    <property type="match status" value="1"/>
</dbReference>
<dbReference type="InterPro" id="IPR017927">
    <property type="entry name" value="FAD-bd_FR_type"/>
</dbReference>
<dbReference type="PROSITE" id="PS51384">
    <property type="entry name" value="FAD_FR"/>
    <property type="match status" value="1"/>
</dbReference>
<dbReference type="CDD" id="cd11068">
    <property type="entry name" value="CYP120A1"/>
    <property type="match status" value="1"/>
</dbReference>
<evidence type="ECO:0000256" key="7">
    <source>
        <dbReference type="ARBA" id="ARBA00022723"/>
    </source>
</evidence>
<dbReference type="PROSITE" id="PS50902">
    <property type="entry name" value="FLAVODOXIN_LIKE"/>
    <property type="match status" value="1"/>
</dbReference>
<evidence type="ECO:0000256" key="15">
    <source>
        <dbReference type="PIRSR" id="PIRSR000209-1"/>
    </source>
</evidence>
<dbReference type="InterPro" id="IPR017972">
    <property type="entry name" value="Cyt_P450_CS"/>
</dbReference>
<evidence type="ECO:0000256" key="2">
    <source>
        <dbReference type="ARBA" id="ARBA00010018"/>
    </source>
</evidence>
<keyword evidence="9 14" id="KW-0521">NADP</keyword>
<evidence type="ECO:0000256" key="14">
    <source>
        <dbReference type="PIRNR" id="PIRNR000209"/>
    </source>
</evidence>
<dbReference type="CDD" id="cd06206">
    <property type="entry name" value="bifunctional_CYPOR"/>
    <property type="match status" value="1"/>
</dbReference>
<evidence type="ECO:0000256" key="10">
    <source>
        <dbReference type="ARBA" id="ARBA00022982"/>
    </source>
</evidence>
<dbReference type="InterPro" id="IPR001433">
    <property type="entry name" value="OxRdtase_FAD/NAD-bd"/>
</dbReference>
<dbReference type="Pfam" id="PF00175">
    <property type="entry name" value="NAD_binding_1"/>
    <property type="match status" value="1"/>
</dbReference>
<dbReference type="EMBL" id="ML994665">
    <property type="protein sequence ID" value="KAF2179588.1"/>
    <property type="molecule type" value="Genomic_DNA"/>
</dbReference>
<dbReference type="GO" id="GO:0070330">
    <property type="term" value="F:aromatase activity"/>
    <property type="evidence" value="ECO:0007669"/>
    <property type="project" value="UniProtKB-UniRule"/>
</dbReference>
<dbReference type="InterPro" id="IPR008254">
    <property type="entry name" value="Flavodoxin/NO_synth"/>
</dbReference>
<dbReference type="InterPro" id="IPR002401">
    <property type="entry name" value="Cyt_P450_E_grp-I"/>
</dbReference>
<reference evidence="19" key="1">
    <citation type="journal article" date="2020" name="Stud. Mycol.">
        <title>101 Dothideomycetes genomes: a test case for predicting lifestyles and emergence of pathogens.</title>
        <authorList>
            <person name="Haridas S."/>
            <person name="Albert R."/>
            <person name="Binder M."/>
            <person name="Bloem J."/>
            <person name="Labutti K."/>
            <person name="Salamov A."/>
            <person name="Andreopoulos B."/>
            <person name="Baker S."/>
            <person name="Barry K."/>
            <person name="Bills G."/>
            <person name="Bluhm B."/>
            <person name="Cannon C."/>
            <person name="Castanera R."/>
            <person name="Culley D."/>
            <person name="Daum C."/>
            <person name="Ezra D."/>
            <person name="Gonzalez J."/>
            <person name="Henrissat B."/>
            <person name="Kuo A."/>
            <person name="Liang C."/>
            <person name="Lipzen A."/>
            <person name="Lutzoni F."/>
            <person name="Magnuson J."/>
            <person name="Mondo S."/>
            <person name="Nolan M."/>
            <person name="Ohm R."/>
            <person name="Pangilinan J."/>
            <person name="Park H.-J."/>
            <person name="Ramirez L."/>
            <person name="Alfaro M."/>
            <person name="Sun H."/>
            <person name="Tritt A."/>
            <person name="Yoshinaga Y."/>
            <person name="Zwiers L.-H."/>
            <person name="Turgeon B."/>
            <person name="Goodwin S."/>
            <person name="Spatafora J."/>
            <person name="Crous P."/>
            <person name="Grigoriev I."/>
        </authorList>
    </citation>
    <scope>NUCLEOTIDE SEQUENCE</scope>
    <source>
        <strain evidence="19">CBS 207.26</strain>
    </source>
</reference>
<evidence type="ECO:0000256" key="16">
    <source>
        <dbReference type="SAM" id="MobiDB-lite"/>
    </source>
</evidence>
<keyword evidence="4 14" id="KW-0349">Heme</keyword>
<dbReference type="InterPro" id="IPR036396">
    <property type="entry name" value="Cyt_P450_sf"/>
</dbReference>
<keyword evidence="7 14" id="KW-0479">Metal-binding</keyword>
<dbReference type="Gene3D" id="1.10.630.10">
    <property type="entry name" value="Cytochrome P450"/>
    <property type="match status" value="1"/>
</dbReference>
<dbReference type="InterPro" id="IPR029039">
    <property type="entry name" value="Flavoprotein-like_sf"/>
</dbReference>
<dbReference type="AlphaFoldDB" id="A0A6A6DMH1"/>
<evidence type="ECO:0000256" key="4">
    <source>
        <dbReference type="ARBA" id="ARBA00022617"/>
    </source>
</evidence>
<dbReference type="InterPro" id="IPR017938">
    <property type="entry name" value="Riboflavin_synthase-like_b-brl"/>
</dbReference>
<dbReference type="FunFam" id="1.10.630.10:FF:000040">
    <property type="entry name" value="Bifunctional cytochrome P450/NADPH--P450 reductase"/>
    <property type="match status" value="1"/>
</dbReference>
<dbReference type="InterPro" id="IPR023206">
    <property type="entry name" value="Bifunctional_P450_P450_red"/>
</dbReference>
<dbReference type="PROSITE" id="PS00086">
    <property type="entry name" value="CYTOCHROME_P450"/>
    <property type="match status" value="1"/>
</dbReference>
<feature type="binding site" description="axial binding residue" evidence="15">
    <location>
        <position position="409"/>
    </location>
    <ligand>
        <name>heme</name>
        <dbReference type="ChEBI" id="CHEBI:30413"/>
    </ligand>
    <ligandPart>
        <name>Fe</name>
        <dbReference type="ChEBI" id="CHEBI:18248"/>
    </ligandPart>
</feature>
<comment type="catalytic activity">
    <reaction evidence="14">
        <text>2 oxidized [cytochrome P450] + NADPH = 2 reduced [cytochrome P450] + NADP(+) + H(+)</text>
        <dbReference type="Rhea" id="RHEA:24040"/>
        <dbReference type="Rhea" id="RHEA-COMP:14627"/>
        <dbReference type="Rhea" id="RHEA-COMP:14628"/>
        <dbReference type="ChEBI" id="CHEBI:15378"/>
        <dbReference type="ChEBI" id="CHEBI:55376"/>
        <dbReference type="ChEBI" id="CHEBI:57783"/>
        <dbReference type="ChEBI" id="CHEBI:58349"/>
        <dbReference type="ChEBI" id="CHEBI:60344"/>
        <dbReference type="EC" id="1.6.2.4"/>
    </reaction>
</comment>
<evidence type="ECO:0000256" key="13">
    <source>
        <dbReference type="ARBA" id="ARBA00023033"/>
    </source>
</evidence>
<keyword evidence="5 14" id="KW-0285">Flavoprotein</keyword>
<protein>
    <recommendedName>
        <fullName evidence="14">Bifunctional cytochrome P450/NADPH--P450 reductase</fullName>
    </recommendedName>
    <domain>
        <recommendedName>
            <fullName evidence="14">Cytochrome P450</fullName>
            <ecNumber evidence="14">1.14.14.1</ecNumber>
        </recommendedName>
    </domain>
    <domain>
        <recommendedName>
            <fullName evidence="14">NADPH--cytochrome P450 reductase</fullName>
            <ecNumber evidence="14">1.6.2.4</ecNumber>
        </recommendedName>
    </domain>
</protein>
<sequence length="1069" mass="118120">MPSSDSGLVRIPGPSALPIVGNIFDIDASAGLQSLLRMAGEYGPIFQLTIAGQRQIFVNNVELANEVCDESRFCKVVNGGLEKLRSAVHDGLFTAHEGEHNWDLAHRILMPVFGPTKVREMAGPMNDIAQQLCLKWARYGPSYPIEVANDFTRLTLDTLALCAMGYRFNSFYRESSMHPFVISMSRFLKDSDEQSQLPELFSNLWIQAKMRNKEDIKVMRDLSQEIVEQRRQYPGEADDLLNNLLHKTDPKTGERMSDSSIIDNMITFLVAGHETTSGLLSFTFYHLLKNPWAMEKAQKEVDDVIGTEKVTVKHLPQLKYINAILRETLRLAPTAPAFTVGALKNDVIGGKYAVKKGEAINILLLASHCDKAVYGPDENEWKPERMLDENFNKLPPNAWKPFGNGKRGCIGRAFAWQESLLVIATLLQTFTFTLDNPSYQLRVKESLTIKPDGLRMRAALRRHQTPTELVPGLTPSQESAHKGLKPGISKQPAGGKGTGQGNNKPLAIFYGSNSGSCESLANILASDAAKHGYAIQTIDTLDSARESLPSNQPVLIVTATYDGKPPDNATEFVNWLKSLTGKPLNSVSYAVFGCGHHDWATTFYKVPTLIDELLEQRGARRIASRGAANAATSDLFSDLEKWEEDVLWPAFGIAPGLLESQGLVEPGIKISFQRPYIQRQEFSEAIVASSSELTSSASFGRKCHVKLLLPQDMAYTAGDYLAVLALNPISNVQRALSRFHLAWDSILIIESTGPTQLPTAAPVSVADLFGAYVELSQPATPRNIRVLAATASDEQTKQALLKLANETFATEVRDKRLSVLDLLERYDSVRLPVEAFLEMLPPLRPRTYSISSAPQWNPSHVTLTWSIVDAPSWSGHGRFLGVASNHLSDLAPGAVVRVTVRRSNPAFHLPVDPESYPIVMIASGSGLAPFRGFIQERALQLRAGKSLAPALLFFGCRGPHDDLYRAELDGFEDSGVVHVMRAYSKATIEPDAGGCAYVQDRVWAERKDVADFWNRGASIFVCGGTRMSEAVKDTFIKIAYVDAKHNDGKSPREWFDSLEPRRYVAEVFN</sequence>
<keyword evidence="6 14" id="KW-0288">FMN</keyword>
<dbReference type="Pfam" id="PF00667">
    <property type="entry name" value="FAD_binding_1"/>
    <property type="match status" value="1"/>
</dbReference>
<dbReference type="PIRSF" id="PIRSF000209">
    <property type="entry name" value="Bifunctional_P450_P450R"/>
    <property type="match status" value="1"/>
</dbReference>
<dbReference type="InterPro" id="IPR001128">
    <property type="entry name" value="Cyt_P450"/>
</dbReference>
<dbReference type="EC" id="1.14.14.1" evidence="14"/>
<dbReference type="InterPro" id="IPR023173">
    <property type="entry name" value="NADPH_Cyt_P450_Rdtase_alpha"/>
</dbReference>
<feature type="domain" description="FAD-binding FR-type" evidence="18">
    <location>
        <begin position="680"/>
        <end position="910"/>
    </location>
</feature>
<comment type="catalytic activity">
    <reaction evidence="14">
        <text>an organic molecule + reduced [NADPH--hemoprotein reductase] + O2 = an alcohol + oxidized [NADPH--hemoprotein reductase] + H2O + H(+)</text>
        <dbReference type="Rhea" id="RHEA:17149"/>
        <dbReference type="Rhea" id="RHEA-COMP:11964"/>
        <dbReference type="Rhea" id="RHEA-COMP:11965"/>
        <dbReference type="ChEBI" id="CHEBI:15377"/>
        <dbReference type="ChEBI" id="CHEBI:15378"/>
        <dbReference type="ChEBI" id="CHEBI:15379"/>
        <dbReference type="ChEBI" id="CHEBI:30879"/>
        <dbReference type="ChEBI" id="CHEBI:57618"/>
        <dbReference type="ChEBI" id="CHEBI:58210"/>
        <dbReference type="ChEBI" id="CHEBI:142491"/>
        <dbReference type="EC" id="1.14.14.1"/>
    </reaction>
</comment>
<dbReference type="SUPFAM" id="SSF52218">
    <property type="entry name" value="Flavoproteins"/>
    <property type="match status" value="1"/>
</dbReference>
<keyword evidence="11 14" id="KW-0560">Oxidoreductase</keyword>
<keyword evidence="3 14" id="KW-0813">Transport</keyword>
<dbReference type="Gene3D" id="2.40.30.10">
    <property type="entry name" value="Translation factors"/>
    <property type="match status" value="1"/>
</dbReference>
<evidence type="ECO:0000256" key="3">
    <source>
        <dbReference type="ARBA" id="ARBA00022448"/>
    </source>
</evidence>
<comment type="similarity">
    <text evidence="2 14">In the N-terminal section; belongs to the cytochrome P450 family.</text>
</comment>
<keyword evidence="10 14" id="KW-0249">Electron transport</keyword>
<dbReference type="Gene3D" id="3.40.50.360">
    <property type="match status" value="1"/>
</dbReference>
<dbReference type="Pfam" id="PF00258">
    <property type="entry name" value="Flavodoxin_1"/>
    <property type="match status" value="1"/>
</dbReference>
<dbReference type="PRINTS" id="PR00463">
    <property type="entry name" value="EP450I"/>
</dbReference>
<dbReference type="SUPFAM" id="SSF52343">
    <property type="entry name" value="Ferredoxin reductase-like, C-terminal NADP-linked domain"/>
    <property type="match status" value="1"/>
</dbReference>
<dbReference type="OrthoDB" id="1470350at2759"/>
<evidence type="ECO:0000256" key="11">
    <source>
        <dbReference type="ARBA" id="ARBA00023002"/>
    </source>
</evidence>
<dbReference type="GO" id="GO:0050660">
    <property type="term" value="F:flavin adenine dinucleotide binding"/>
    <property type="evidence" value="ECO:0007669"/>
    <property type="project" value="TreeGrafter"/>
</dbReference>
<evidence type="ECO:0000256" key="9">
    <source>
        <dbReference type="ARBA" id="ARBA00022857"/>
    </source>
</evidence>
<proteinExistence type="inferred from homology"/>
<dbReference type="Gene3D" id="1.20.990.10">
    <property type="entry name" value="NADPH-cytochrome p450 Reductase, Chain A, domain 3"/>
    <property type="match status" value="1"/>
</dbReference>
<evidence type="ECO:0000256" key="1">
    <source>
        <dbReference type="ARBA" id="ARBA00001971"/>
    </source>
</evidence>
<dbReference type="InterPro" id="IPR003097">
    <property type="entry name" value="CysJ-like_FAD-binding"/>
</dbReference>
<dbReference type="SUPFAM" id="SSF48264">
    <property type="entry name" value="Cytochrome P450"/>
    <property type="match status" value="1"/>
</dbReference>
<feature type="region of interest" description="Disordered" evidence="16">
    <location>
        <begin position="468"/>
        <end position="500"/>
    </location>
</feature>
<dbReference type="GO" id="GO:0003958">
    <property type="term" value="F:NADPH-hemoprotein reductase activity"/>
    <property type="evidence" value="ECO:0007669"/>
    <property type="project" value="UniProtKB-UniRule"/>
</dbReference>
<gene>
    <name evidence="19" type="ORF">K469DRAFT_673976</name>
</gene>
<dbReference type="SUPFAM" id="SSF63380">
    <property type="entry name" value="Riboflavin synthase domain-like"/>
    <property type="match status" value="1"/>
</dbReference>
<dbReference type="EC" id="1.6.2.4" evidence="14"/>
<evidence type="ECO:0000259" key="17">
    <source>
        <dbReference type="PROSITE" id="PS50902"/>
    </source>
</evidence>